<evidence type="ECO:0000313" key="3">
    <source>
        <dbReference type="Proteomes" id="UP001203665"/>
    </source>
</evidence>
<dbReference type="CDD" id="cd06578">
    <property type="entry name" value="HemD"/>
    <property type="match status" value="1"/>
</dbReference>
<evidence type="ECO:0000259" key="1">
    <source>
        <dbReference type="Pfam" id="PF02602"/>
    </source>
</evidence>
<organism evidence="2 3">
    <name type="scientific">Alkalicoccobacillus plakortidis</name>
    <dbReference type="NCBI Taxonomy" id="444060"/>
    <lineage>
        <taxon>Bacteria</taxon>
        <taxon>Bacillati</taxon>
        <taxon>Bacillota</taxon>
        <taxon>Bacilli</taxon>
        <taxon>Bacillales</taxon>
        <taxon>Bacillaceae</taxon>
        <taxon>Alkalicoccobacillus</taxon>
    </lineage>
</organism>
<dbReference type="InterPro" id="IPR003754">
    <property type="entry name" value="4pyrrol_synth_uPrphyn_synth"/>
</dbReference>
<dbReference type="SUPFAM" id="SSF69618">
    <property type="entry name" value="HemD-like"/>
    <property type="match status" value="1"/>
</dbReference>
<accession>A0ABT0XF73</accession>
<feature type="domain" description="Tetrapyrrole biosynthesis uroporphyrinogen III synthase" evidence="1">
    <location>
        <begin position="18"/>
        <end position="258"/>
    </location>
</feature>
<reference evidence="2" key="1">
    <citation type="submission" date="2022-06" db="EMBL/GenBank/DDBJ databases">
        <title>Alkalicoccobacillus porphyridii sp. nov., isolated from a marine red alga, Porphyridium purpureum and reclassification of Shouchella plakortidis and Shouchella gibsonii as Alkalicoccobacillus plakortidis comb. nov. and Alkalicoccobacillus gibsonii comb. nov.</title>
        <authorList>
            <person name="Kim K.H."/>
            <person name="Lee J.K."/>
            <person name="Han D.M."/>
            <person name="Baek J.H."/>
            <person name="Jeon C.O."/>
        </authorList>
    </citation>
    <scope>NUCLEOTIDE SEQUENCE</scope>
    <source>
        <strain evidence="2">DSM 19153</strain>
    </source>
</reference>
<dbReference type="NCBIfam" id="NF004584">
    <property type="entry name" value="PRK05928.2-1"/>
    <property type="match status" value="1"/>
</dbReference>
<comment type="caution">
    <text evidence="2">The sequence shown here is derived from an EMBL/GenBank/DDBJ whole genome shotgun (WGS) entry which is preliminary data.</text>
</comment>
<dbReference type="InterPro" id="IPR036108">
    <property type="entry name" value="4pyrrol_syn_uPrphyn_synt_sf"/>
</dbReference>
<dbReference type="PANTHER" id="PTHR40082">
    <property type="entry name" value="BLR5956 PROTEIN"/>
    <property type="match status" value="1"/>
</dbReference>
<dbReference type="GO" id="GO:0004852">
    <property type="term" value="F:uroporphyrinogen-III synthase activity"/>
    <property type="evidence" value="ECO:0007669"/>
    <property type="project" value="UniProtKB-EC"/>
</dbReference>
<dbReference type="EMBL" id="JAMQJY010000001">
    <property type="protein sequence ID" value="MCM2674537.1"/>
    <property type="molecule type" value="Genomic_DNA"/>
</dbReference>
<dbReference type="InterPro" id="IPR039793">
    <property type="entry name" value="UROS/Hem4"/>
</dbReference>
<dbReference type="RefSeq" id="WP_251604415.1">
    <property type="nucleotide sequence ID" value="NZ_JAMQJY010000001.1"/>
</dbReference>
<keyword evidence="2" id="KW-0456">Lyase</keyword>
<sequence length="270" mass="30116">MKSLINCHTALAASRKTDEMQTIIRKQGGTSEVRSLQGTVFLAELDVAEEFQATIMKKPDVFVFTTGIGTETLFRLAEKEKFDKQLYEALQGATIAARGYKTHAVLKKYGFVPDLRDEDGTTAGLIEVMRDLDLNDKLVMVQLHGMDAPLLRTFLETNGAISKEILPYQHVSVKEEDVLLLLDELESGCYDAICFTTGIQARELFKVAIKHHKKENLLKLFENNVVAVSVGKVTSEELSNQGVKRIVAPQIERMGAMIMELGNYMKESKG</sequence>
<evidence type="ECO:0000313" key="2">
    <source>
        <dbReference type="EMBL" id="MCM2674537.1"/>
    </source>
</evidence>
<dbReference type="Proteomes" id="UP001203665">
    <property type="component" value="Unassembled WGS sequence"/>
</dbReference>
<proteinExistence type="predicted"/>
<dbReference type="Gene3D" id="3.40.50.10090">
    <property type="match status" value="2"/>
</dbReference>
<gene>
    <name evidence="2" type="ORF">NDM98_02765</name>
</gene>
<protein>
    <submittedName>
        <fullName evidence="2">Uroporphyrinogen-III synthase</fullName>
        <ecNumber evidence="2">4.2.1.75</ecNumber>
    </submittedName>
</protein>
<dbReference type="Pfam" id="PF02602">
    <property type="entry name" value="HEM4"/>
    <property type="match status" value="1"/>
</dbReference>
<dbReference type="EC" id="4.2.1.75" evidence="2"/>
<name>A0ABT0XF73_9BACI</name>
<keyword evidence="3" id="KW-1185">Reference proteome</keyword>
<dbReference type="PANTHER" id="PTHR40082:SF1">
    <property type="entry name" value="BLR5956 PROTEIN"/>
    <property type="match status" value="1"/>
</dbReference>